<dbReference type="PANTHER" id="PTHR12815:SF47">
    <property type="entry name" value="TRANSLOCATION AND ASSEMBLY MODULE SUBUNIT TAMA"/>
    <property type="match status" value="1"/>
</dbReference>
<feature type="chain" id="PRO_5003331332" evidence="7">
    <location>
        <begin position="34"/>
        <end position="609"/>
    </location>
</feature>
<dbReference type="InterPro" id="IPR010827">
    <property type="entry name" value="BamA/TamA_POTRA"/>
</dbReference>
<dbReference type="OrthoDB" id="9769707at2"/>
<name>F5Y2U2_RAMTT</name>
<keyword evidence="6" id="KW-0998">Cell outer membrane</keyword>
<gene>
    <name evidence="10" type="ordered locus">Rta_25420</name>
</gene>
<dbReference type="Pfam" id="PF01103">
    <property type="entry name" value="Omp85"/>
    <property type="match status" value="1"/>
</dbReference>
<evidence type="ECO:0000313" key="11">
    <source>
        <dbReference type="Proteomes" id="UP000008385"/>
    </source>
</evidence>
<comment type="subcellular location">
    <subcellularLocation>
        <location evidence="1">Membrane</location>
    </subcellularLocation>
</comment>
<dbReference type="Gene3D" id="2.40.160.50">
    <property type="entry name" value="membrane protein fhac: a member of the omp85/tpsb transporter family"/>
    <property type="match status" value="1"/>
</dbReference>
<evidence type="ECO:0000256" key="1">
    <source>
        <dbReference type="ARBA" id="ARBA00004370"/>
    </source>
</evidence>
<evidence type="ECO:0000256" key="4">
    <source>
        <dbReference type="ARBA" id="ARBA00022729"/>
    </source>
</evidence>
<dbReference type="AlphaFoldDB" id="F5Y2U2"/>
<evidence type="ECO:0000256" key="2">
    <source>
        <dbReference type="ARBA" id="ARBA00022452"/>
    </source>
</evidence>
<reference evidence="10 11" key="2">
    <citation type="journal article" date="2011" name="PLoS ONE">
        <title>The Cyst-Dividing Bacterium Ramlibacter tataouinensis TTB310 Genome Reveals a Well-Stocked Toolbox for Adaptation to a Desert Environment.</title>
        <authorList>
            <person name="De Luca G."/>
            <person name="Barakat M."/>
            <person name="Ortet P."/>
            <person name="Fochesato S."/>
            <person name="Jourlin-Castelli C."/>
            <person name="Ansaldi M."/>
            <person name="Py B."/>
            <person name="Fichant G."/>
            <person name="Coutinho P.M."/>
            <person name="Voulhoux R."/>
            <person name="Bastien O."/>
            <person name="Marechal E."/>
            <person name="Henrissat B."/>
            <person name="Quentin Y."/>
            <person name="Noirot P."/>
            <person name="Filloux A."/>
            <person name="Mejean V."/>
            <person name="Dubow M.S."/>
            <person name="Barras F."/>
            <person name="Barbe V."/>
            <person name="Weissenbach J."/>
            <person name="Mihalcescu I."/>
            <person name="Vermeglio A."/>
            <person name="Achouak W."/>
            <person name="Heulin T."/>
        </authorList>
    </citation>
    <scope>NUCLEOTIDE SEQUENCE [LARGE SCALE GENOMIC DNA]</scope>
    <source>
        <strain evidence="11">ATCC BAA-407 / DSM 14655 / LMG 21543 / TTB310</strain>
    </source>
</reference>
<protein>
    <submittedName>
        <fullName evidence="10">Outer membrane protein-like protein</fullName>
    </submittedName>
</protein>
<keyword evidence="5" id="KW-0472">Membrane</keyword>
<evidence type="ECO:0000256" key="7">
    <source>
        <dbReference type="SAM" id="SignalP"/>
    </source>
</evidence>
<dbReference type="HOGENOM" id="CLU_018618_2_0_4"/>
<evidence type="ECO:0000259" key="8">
    <source>
        <dbReference type="Pfam" id="PF01103"/>
    </source>
</evidence>
<keyword evidence="3" id="KW-0812">Transmembrane</keyword>
<feature type="domain" description="POTRA" evidence="9">
    <location>
        <begin position="219"/>
        <end position="290"/>
    </location>
</feature>
<reference evidence="11" key="1">
    <citation type="submission" date="2006-01" db="EMBL/GenBank/DDBJ databases">
        <title>Genome of the cyst-dividing bacterium Ramlibacter tataouinensis.</title>
        <authorList>
            <person name="Barakat M."/>
            <person name="Ortet P."/>
            <person name="De Luca G."/>
            <person name="Jourlin-Castelli C."/>
            <person name="Ansaldi M."/>
            <person name="Py B."/>
            <person name="Fichant G."/>
            <person name="Coutinho P."/>
            <person name="Voulhoux R."/>
            <person name="Bastien O."/>
            <person name="Roy S."/>
            <person name="Marechal E."/>
            <person name="Henrissat B."/>
            <person name="Quentin Y."/>
            <person name="Noirot P."/>
            <person name="Filloux A."/>
            <person name="Mejean V."/>
            <person name="DuBow M."/>
            <person name="Barras F."/>
            <person name="Heulin T."/>
        </authorList>
    </citation>
    <scope>NUCLEOTIDE SEQUENCE [LARGE SCALE GENOMIC DNA]</scope>
    <source>
        <strain evidence="11">ATCC BAA-407 / DSM 14655 / LMG 21543 / TTB310</strain>
    </source>
</reference>
<sequence length="609" mass="66952">MGLRTSSGLFCARQAPRWCAALAAALCMATAGAQAPAAAARPSFDLEVRAPDDARELLERHLELRRYREVSDLDEAELARLLVLAERDARELLATQGWFNPQVTLTLENNRQPPLVVVAVALGEPARVSEVGIAFEGDIASRTSRGAAAQREAIRDNWGLPAGQRFTQEAWDDAKDDAVRRLTARRYLRGRISYSLADVDAATGQARLGLRLDSGPLFRLGELQVTGVERYDPVLVPRLARLRPGSLYDQDRIQQAQLRLASSGYFDSAFIYVDPAGDPAAVPVQVTVREAPVQRLVLGLGLTTDAGPRASIEHRHNRLPGIGWQAATRLQLDRKTPFLETEWTAIPDEKGWRWGTLARAERQEDDDQITHARRLRFGRSWSGERIDRNAYLQYDDANVQLRPGAPPAADNGDGTAVSANFVWTGRYFNRAPVATRGFGLGFELGGGLTLTGSRSPFQRTVLRWLQLRPLERGRIQLRTEGGAVLAADDARVPATQLFRAGGDNSVRGYGYRDIGVELPGGVVGPGRYLAVASIEWQRPVRRNGVDTPLEQTFFIDSGAVADRPEDLRPVFGIGTGVRFNSPIGPLQADIAWGLKPQRLRLHLSVGVTF</sequence>
<evidence type="ECO:0000256" key="3">
    <source>
        <dbReference type="ARBA" id="ARBA00022692"/>
    </source>
</evidence>
<evidence type="ECO:0000256" key="6">
    <source>
        <dbReference type="ARBA" id="ARBA00023237"/>
    </source>
</evidence>
<evidence type="ECO:0000256" key="5">
    <source>
        <dbReference type="ARBA" id="ARBA00023136"/>
    </source>
</evidence>
<dbReference type="STRING" id="365046.Rta_25420"/>
<dbReference type="Gene3D" id="3.10.20.310">
    <property type="entry name" value="membrane protein fhac"/>
    <property type="match status" value="2"/>
</dbReference>
<dbReference type="PANTHER" id="PTHR12815">
    <property type="entry name" value="SORTING AND ASSEMBLY MACHINERY SAMM50 PROTEIN FAMILY MEMBER"/>
    <property type="match status" value="1"/>
</dbReference>
<feature type="domain" description="Bacterial surface antigen (D15)" evidence="8">
    <location>
        <begin position="372"/>
        <end position="609"/>
    </location>
</feature>
<dbReference type="EMBL" id="CP000245">
    <property type="protein sequence ID" value="AEG93638.1"/>
    <property type="molecule type" value="Genomic_DNA"/>
</dbReference>
<evidence type="ECO:0000313" key="10">
    <source>
        <dbReference type="EMBL" id="AEG93638.1"/>
    </source>
</evidence>
<organism evidence="10 11">
    <name type="scientific">Ramlibacter tataouinensis (strain ATCC BAA-407 / DSM 14655 / LMG 21543 / TTB310)</name>
    <dbReference type="NCBI Taxonomy" id="365046"/>
    <lineage>
        <taxon>Bacteria</taxon>
        <taxon>Pseudomonadati</taxon>
        <taxon>Pseudomonadota</taxon>
        <taxon>Betaproteobacteria</taxon>
        <taxon>Burkholderiales</taxon>
        <taxon>Comamonadaceae</taxon>
        <taxon>Ramlibacter</taxon>
    </lineage>
</organism>
<keyword evidence="2" id="KW-1134">Transmembrane beta strand</keyword>
<dbReference type="PATRIC" id="fig|365046.3.peg.2598"/>
<dbReference type="Pfam" id="PF07244">
    <property type="entry name" value="POTRA"/>
    <property type="match status" value="1"/>
</dbReference>
<evidence type="ECO:0000259" key="9">
    <source>
        <dbReference type="Pfam" id="PF07244"/>
    </source>
</evidence>
<feature type="signal peptide" evidence="7">
    <location>
        <begin position="1"/>
        <end position="33"/>
    </location>
</feature>
<keyword evidence="11" id="KW-1185">Reference proteome</keyword>
<dbReference type="KEGG" id="rta:Rta_25420"/>
<dbReference type="InterPro" id="IPR039910">
    <property type="entry name" value="D15-like"/>
</dbReference>
<dbReference type="InterPro" id="IPR000184">
    <property type="entry name" value="Bac_surfAg_D15"/>
</dbReference>
<dbReference type="Proteomes" id="UP000008385">
    <property type="component" value="Chromosome"/>
</dbReference>
<accession>F5Y2U2</accession>
<dbReference type="eggNOG" id="COG0729">
    <property type="taxonomic scope" value="Bacteria"/>
</dbReference>
<dbReference type="GO" id="GO:0019867">
    <property type="term" value="C:outer membrane"/>
    <property type="evidence" value="ECO:0007669"/>
    <property type="project" value="InterPro"/>
</dbReference>
<keyword evidence="4 7" id="KW-0732">Signal</keyword>
<proteinExistence type="predicted"/>